<accession>A0ABD1SXK9</accession>
<sequence length="126" mass="14478">MGCPDLLLVLFLQKEINKSSCIYVPRQIPRSELFMLIPETWVTGYEQHHHASHNSKSIQSSTSHFRRKSSSEVEIMFKKEPTQKRPTCFLTQFAFTLESIPINGFNAEGRPIYGRSDDSSLRKSSL</sequence>
<dbReference type="PANTHER" id="PTHR48435">
    <property type="entry name" value="POLYPROTEIN"/>
    <property type="match status" value="1"/>
</dbReference>
<comment type="caution">
    <text evidence="1">The sequence shown here is derived from an EMBL/GenBank/DDBJ whole genome shotgun (WGS) entry which is preliminary data.</text>
</comment>
<protein>
    <submittedName>
        <fullName evidence="1">Uncharacterized protein</fullName>
    </submittedName>
</protein>
<dbReference type="Proteomes" id="UP001604336">
    <property type="component" value="Unassembled WGS sequence"/>
</dbReference>
<organism evidence="1 2">
    <name type="scientific">Abeliophyllum distichum</name>
    <dbReference type="NCBI Taxonomy" id="126358"/>
    <lineage>
        <taxon>Eukaryota</taxon>
        <taxon>Viridiplantae</taxon>
        <taxon>Streptophyta</taxon>
        <taxon>Embryophyta</taxon>
        <taxon>Tracheophyta</taxon>
        <taxon>Spermatophyta</taxon>
        <taxon>Magnoliopsida</taxon>
        <taxon>eudicotyledons</taxon>
        <taxon>Gunneridae</taxon>
        <taxon>Pentapetalae</taxon>
        <taxon>asterids</taxon>
        <taxon>lamiids</taxon>
        <taxon>Lamiales</taxon>
        <taxon>Oleaceae</taxon>
        <taxon>Forsythieae</taxon>
        <taxon>Abeliophyllum</taxon>
    </lineage>
</organism>
<reference evidence="2" key="1">
    <citation type="submission" date="2024-07" db="EMBL/GenBank/DDBJ databases">
        <title>Two chromosome-level genome assemblies of Korean endemic species Abeliophyllum distichum and Forsythia ovata (Oleaceae).</title>
        <authorList>
            <person name="Jang H."/>
        </authorList>
    </citation>
    <scope>NUCLEOTIDE SEQUENCE [LARGE SCALE GENOMIC DNA]</scope>
</reference>
<proteinExistence type="predicted"/>
<name>A0ABD1SXK9_9LAMI</name>
<dbReference type="EMBL" id="JBFOLK010000006">
    <property type="protein sequence ID" value="KAL2505209.1"/>
    <property type="molecule type" value="Genomic_DNA"/>
</dbReference>
<dbReference type="PANTHER" id="PTHR48435:SF1">
    <property type="entry name" value="POLYPROTEIN"/>
    <property type="match status" value="1"/>
</dbReference>
<keyword evidence="2" id="KW-1185">Reference proteome</keyword>
<evidence type="ECO:0000313" key="1">
    <source>
        <dbReference type="EMBL" id="KAL2505209.1"/>
    </source>
</evidence>
<dbReference type="InterPro" id="IPR053098">
    <property type="entry name" value="Petuviruses_polyprotein"/>
</dbReference>
<gene>
    <name evidence="1" type="ORF">Adt_20830</name>
</gene>
<dbReference type="AlphaFoldDB" id="A0ABD1SXK9"/>
<evidence type="ECO:0000313" key="2">
    <source>
        <dbReference type="Proteomes" id="UP001604336"/>
    </source>
</evidence>